<gene>
    <name evidence="2" type="ORF">EVAR_91881_1</name>
</gene>
<evidence type="ECO:0000313" key="2">
    <source>
        <dbReference type="EMBL" id="GBP00910.1"/>
    </source>
</evidence>
<feature type="chain" id="PRO_5020027885" evidence="1">
    <location>
        <begin position="17"/>
        <end position="107"/>
    </location>
</feature>
<keyword evidence="3" id="KW-1185">Reference proteome</keyword>
<name>A0A4C1SIF1_EUMVA</name>
<organism evidence="2 3">
    <name type="scientific">Eumeta variegata</name>
    <name type="common">Bagworm moth</name>
    <name type="synonym">Eumeta japonica</name>
    <dbReference type="NCBI Taxonomy" id="151549"/>
    <lineage>
        <taxon>Eukaryota</taxon>
        <taxon>Metazoa</taxon>
        <taxon>Ecdysozoa</taxon>
        <taxon>Arthropoda</taxon>
        <taxon>Hexapoda</taxon>
        <taxon>Insecta</taxon>
        <taxon>Pterygota</taxon>
        <taxon>Neoptera</taxon>
        <taxon>Endopterygota</taxon>
        <taxon>Lepidoptera</taxon>
        <taxon>Glossata</taxon>
        <taxon>Ditrysia</taxon>
        <taxon>Tineoidea</taxon>
        <taxon>Psychidae</taxon>
        <taxon>Oiketicinae</taxon>
        <taxon>Eumeta</taxon>
    </lineage>
</organism>
<comment type="caution">
    <text evidence="2">The sequence shown here is derived from an EMBL/GenBank/DDBJ whole genome shotgun (WGS) entry which is preliminary data.</text>
</comment>
<accession>A0A4C1SIF1</accession>
<reference evidence="2 3" key="1">
    <citation type="journal article" date="2019" name="Commun. Biol.">
        <title>The bagworm genome reveals a unique fibroin gene that provides high tensile strength.</title>
        <authorList>
            <person name="Kono N."/>
            <person name="Nakamura H."/>
            <person name="Ohtoshi R."/>
            <person name="Tomita M."/>
            <person name="Numata K."/>
            <person name="Arakawa K."/>
        </authorList>
    </citation>
    <scope>NUCLEOTIDE SEQUENCE [LARGE SCALE GENOMIC DNA]</scope>
</reference>
<dbReference type="AlphaFoldDB" id="A0A4C1SIF1"/>
<proteinExistence type="predicted"/>
<keyword evidence="1" id="KW-0732">Signal</keyword>
<dbReference type="EMBL" id="BGZK01010093">
    <property type="protein sequence ID" value="GBP00910.1"/>
    <property type="molecule type" value="Genomic_DNA"/>
</dbReference>
<evidence type="ECO:0000256" key="1">
    <source>
        <dbReference type="SAM" id="SignalP"/>
    </source>
</evidence>
<feature type="signal peptide" evidence="1">
    <location>
        <begin position="1"/>
        <end position="16"/>
    </location>
</feature>
<protein>
    <submittedName>
        <fullName evidence="2">Uncharacterized protein</fullName>
    </submittedName>
</protein>
<sequence length="107" mass="12326">MLLGLLSFASHGPSEAINYVDGGHDCKGSRSTKLAGRYKLLQLRQYIDWESEISVAKYIVVWDKRQRYYTRRLYARTTLSPTTCSVAQPRGFSRTADKVETFLKVRF</sequence>
<dbReference type="Proteomes" id="UP000299102">
    <property type="component" value="Unassembled WGS sequence"/>
</dbReference>
<evidence type="ECO:0000313" key="3">
    <source>
        <dbReference type="Proteomes" id="UP000299102"/>
    </source>
</evidence>